<comment type="caution">
    <text evidence="2">The sequence shown here is derived from an EMBL/GenBank/DDBJ whole genome shotgun (WGS) entry which is preliminary data.</text>
</comment>
<reference evidence="2 3" key="1">
    <citation type="submission" date="2020-07" db="EMBL/GenBank/DDBJ databases">
        <title>Draft whole-genome sequence of Heliobacterium chlorum DSM 3682, type strain.</title>
        <authorList>
            <person name="Kyndt J.A."/>
            <person name="Meyer T.E."/>
            <person name="Imhoff J.F."/>
        </authorList>
    </citation>
    <scope>NUCLEOTIDE SEQUENCE [LARGE SCALE GENOMIC DNA]</scope>
    <source>
        <strain evidence="2 3">DSM 3682</strain>
    </source>
</reference>
<evidence type="ECO:0000313" key="3">
    <source>
        <dbReference type="Proteomes" id="UP000617402"/>
    </source>
</evidence>
<dbReference type="RefSeq" id="WP_188038739.1">
    <property type="nucleotide sequence ID" value="NZ_JACVHF010000002.1"/>
</dbReference>
<dbReference type="EMBL" id="JACVHF010000002">
    <property type="protein sequence ID" value="MBC9783587.1"/>
    <property type="molecule type" value="Genomic_DNA"/>
</dbReference>
<feature type="region of interest" description="Disordered" evidence="1">
    <location>
        <begin position="18"/>
        <end position="52"/>
    </location>
</feature>
<organism evidence="2 3">
    <name type="scientific">Heliobacterium chlorum</name>
    <dbReference type="NCBI Taxonomy" id="2698"/>
    <lineage>
        <taxon>Bacteria</taxon>
        <taxon>Bacillati</taxon>
        <taxon>Bacillota</taxon>
        <taxon>Clostridia</taxon>
        <taxon>Eubacteriales</taxon>
        <taxon>Heliobacteriaceae</taxon>
        <taxon>Heliobacterium</taxon>
    </lineage>
</organism>
<sequence>MEGLRIIPILPAAFPKNRDCKEKKREEAGNRGKFKPFSQVLESAIRKDRKDH</sequence>
<dbReference type="Proteomes" id="UP000617402">
    <property type="component" value="Unassembled WGS sequence"/>
</dbReference>
<protein>
    <submittedName>
        <fullName evidence="2">Uncharacterized protein</fullName>
    </submittedName>
</protein>
<gene>
    <name evidence="2" type="ORF">H1S01_03545</name>
</gene>
<accession>A0ABR7SYH7</accession>
<feature type="compositionally biased region" description="Basic and acidic residues" evidence="1">
    <location>
        <begin position="18"/>
        <end position="30"/>
    </location>
</feature>
<name>A0ABR7SYH7_HELCL</name>
<evidence type="ECO:0000256" key="1">
    <source>
        <dbReference type="SAM" id="MobiDB-lite"/>
    </source>
</evidence>
<proteinExistence type="predicted"/>
<keyword evidence="3" id="KW-1185">Reference proteome</keyword>
<evidence type="ECO:0000313" key="2">
    <source>
        <dbReference type="EMBL" id="MBC9783587.1"/>
    </source>
</evidence>